<reference evidence="1 2" key="1">
    <citation type="submission" date="2016-11" db="EMBL/GenBank/DDBJ databases">
        <title>Draft genome of Pseudomonas versuta A4R1.5.</title>
        <authorList>
            <person name="See-Too W.-S."/>
        </authorList>
    </citation>
    <scope>NUCLEOTIDE SEQUENCE [LARGE SCALE GENOMIC DNA]</scope>
    <source>
        <strain evidence="1 2">A4R1.5</strain>
    </source>
</reference>
<sequence>MPAWKRSLALTPDGTVFMAAAMGGSEKEVSLASLQDKVPSLICFDHVYVPAEWLQHKFGAANPWCDSLIKAAHPHIFYQKG</sequence>
<gene>
    <name evidence="1" type="ORF">BOH73_09235</name>
</gene>
<evidence type="ECO:0000313" key="1">
    <source>
        <dbReference type="EMBL" id="OKA21482.1"/>
    </source>
</evidence>
<dbReference type="Proteomes" id="UP000186677">
    <property type="component" value="Unassembled WGS sequence"/>
</dbReference>
<proteinExistence type="predicted"/>
<dbReference type="RefSeq" id="WP_060693993.1">
    <property type="nucleotide sequence ID" value="NZ_CP012676.1"/>
</dbReference>
<evidence type="ECO:0000313" key="2">
    <source>
        <dbReference type="Proteomes" id="UP000186677"/>
    </source>
</evidence>
<accession>A0ABX3E8F8</accession>
<dbReference type="EMBL" id="MPJC01000005">
    <property type="protein sequence ID" value="OKA21482.1"/>
    <property type="molecule type" value="Genomic_DNA"/>
</dbReference>
<keyword evidence="2" id="KW-1185">Reference proteome</keyword>
<organism evidence="1 2">
    <name type="scientific">Pseudomonas versuta</name>
    <dbReference type="NCBI Taxonomy" id="1788301"/>
    <lineage>
        <taxon>Bacteria</taxon>
        <taxon>Pseudomonadati</taxon>
        <taxon>Pseudomonadota</taxon>
        <taxon>Gammaproteobacteria</taxon>
        <taxon>Pseudomonadales</taxon>
        <taxon>Pseudomonadaceae</taxon>
        <taxon>Pseudomonas</taxon>
    </lineage>
</organism>
<comment type="caution">
    <text evidence="1">The sequence shown here is derived from an EMBL/GenBank/DDBJ whole genome shotgun (WGS) entry which is preliminary data.</text>
</comment>
<protein>
    <submittedName>
        <fullName evidence="1">Uncharacterized protein</fullName>
    </submittedName>
</protein>
<name>A0ABX3E8F8_9PSED</name>